<proteinExistence type="predicted"/>
<dbReference type="Gene3D" id="3.40.50.300">
    <property type="entry name" value="P-loop containing nucleotide triphosphate hydrolases"/>
    <property type="match status" value="2"/>
</dbReference>
<dbReference type="PROSITE" id="PS51198">
    <property type="entry name" value="UVRD_HELICASE_ATP_BIND"/>
    <property type="match status" value="1"/>
</dbReference>
<evidence type="ECO:0000256" key="1">
    <source>
        <dbReference type="ARBA" id="ARBA00022741"/>
    </source>
</evidence>
<dbReference type="Pfam" id="PF00580">
    <property type="entry name" value="UvrD-helicase"/>
    <property type="match status" value="1"/>
</dbReference>
<dbReference type="PANTHER" id="PTHR11070">
    <property type="entry name" value="UVRD / RECB / PCRA DNA HELICASE FAMILY MEMBER"/>
    <property type="match status" value="1"/>
</dbReference>
<evidence type="ECO:0000259" key="10">
    <source>
        <dbReference type="PROSITE" id="PS51198"/>
    </source>
</evidence>
<feature type="domain" description="UvrD-like helicase ATP-binding" evidence="10">
    <location>
        <begin position="264"/>
        <end position="563"/>
    </location>
</feature>
<evidence type="ECO:0000256" key="5">
    <source>
        <dbReference type="ARBA" id="ARBA00023235"/>
    </source>
</evidence>
<keyword evidence="3 9" id="KW-0347">Helicase</keyword>
<dbReference type="EMBL" id="CP072384">
    <property type="protein sequence ID" value="QUC07542.1"/>
    <property type="molecule type" value="Genomic_DNA"/>
</dbReference>
<dbReference type="InterPro" id="IPR000212">
    <property type="entry name" value="DNA_helicase_UvrD/REP"/>
</dbReference>
<gene>
    <name evidence="11" type="ORF">J5A65_11465</name>
</gene>
<dbReference type="EC" id="5.6.2.4" evidence="7"/>
<evidence type="ECO:0000313" key="11">
    <source>
        <dbReference type="EMBL" id="QUC07542.1"/>
    </source>
</evidence>
<feature type="binding site" evidence="9">
    <location>
        <begin position="285"/>
        <end position="292"/>
    </location>
    <ligand>
        <name>ATP</name>
        <dbReference type="ChEBI" id="CHEBI:30616"/>
    </ligand>
</feature>
<accession>A0ABX7Y3Z9</accession>
<dbReference type="Proteomes" id="UP000678513">
    <property type="component" value="Chromosome"/>
</dbReference>
<evidence type="ECO:0000256" key="8">
    <source>
        <dbReference type="ARBA" id="ARBA00048988"/>
    </source>
</evidence>
<reference evidence="11 12" key="1">
    <citation type="submission" date="2021-03" db="EMBL/GenBank/DDBJ databases">
        <title>Human Oral Microbial Genomes.</title>
        <authorList>
            <person name="Johnston C.D."/>
            <person name="Chen T."/>
            <person name="Dewhirst F.E."/>
        </authorList>
    </citation>
    <scope>NUCLEOTIDE SEQUENCE [LARGE SCALE GENOMIC DNA]</scope>
    <source>
        <strain evidence="11 12">DSMZ 100122</strain>
    </source>
</reference>
<evidence type="ECO:0000256" key="2">
    <source>
        <dbReference type="ARBA" id="ARBA00022801"/>
    </source>
</evidence>
<keyword evidence="4 9" id="KW-0067">ATP-binding</keyword>
<evidence type="ECO:0000256" key="4">
    <source>
        <dbReference type="ARBA" id="ARBA00022840"/>
    </source>
</evidence>
<dbReference type="InterPro" id="IPR014017">
    <property type="entry name" value="DNA_helicase_UvrD-like_C"/>
</dbReference>
<evidence type="ECO:0000256" key="7">
    <source>
        <dbReference type="ARBA" id="ARBA00034808"/>
    </source>
</evidence>
<keyword evidence="12" id="KW-1185">Reference proteome</keyword>
<evidence type="ECO:0000256" key="3">
    <source>
        <dbReference type="ARBA" id="ARBA00022806"/>
    </source>
</evidence>
<dbReference type="GO" id="GO:0004386">
    <property type="term" value="F:helicase activity"/>
    <property type="evidence" value="ECO:0007669"/>
    <property type="project" value="UniProtKB-KW"/>
</dbReference>
<dbReference type="Pfam" id="PF13361">
    <property type="entry name" value="UvrD_C"/>
    <property type="match status" value="1"/>
</dbReference>
<evidence type="ECO:0000256" key="9">
    <source>
        <dbReference type="PROSITE-ProRule" id="PRU00560"/>
    </source>
</evidence>
<keyword evidence="5" id="KW-0413">Isomerase</keyword>
<keyword evidence="1 9" id="KW-0547">Nucleotide-binding</keyword>
<organism evidence="11 12">
    <name type="scientific">Arachnia rubra</name>
    <dbReference type="NCBI Taxonomy" id="1547448"/>
    <lineage>
        <taxon>Bacteria</taxon>
        <taxon>Bacillati</taxon>
        <taxon>Actinomycetota</taxon>
        <taxon>Actinomycetes</taxon>
        <taxon>Propionibacteriales</taxon>
        <taxon>Propionibacteriaceae</taxon>
        <taxon>Arachnia</taxon>
    </lineage>
</organism>
<comment type="catalytic activity">
    <reaction evidence="8">
        <text>ATP + H2O = ADP + phosphate + H(+)</text>
        <dbReference type="Rhea" id="RHEA:13065"/>
        <dbReference type="ChEBI" id="CHEBI:15377"/>
        <dbReference type="ChEBI" id="CHEBI:15378"/>
        <dbReference type="ChEBI" id="CHEBI:30616"/>
        <dbReference type="ChEBI" id="CHEBI:43474"/>
        <dbReference type="ChEBI" id="CHEBI:456216"/>
        <dbReference type="EC" id="5.6.2.4"/>
    </reaction>
</comment>
<name>A0ABX7Y3Z9_9ACTN</name>
<protein>
    <recommendedName>
        <fullName evidence="7">DNA 3'-5' helicase</fullName>
        <ecNumber evidence="7">5.6.2.4</ecNumber>
    </recommendedName>
</protein>
<dbReference type="InterPro" id="IPR014016">
    <property type="entry name" value="UvrD-like_ATP-bd"/>
</dbReference>
<evidence type="ECO:0000256" key="6">
    <source>
        <dbReference type="ARBA" id="ARBA00034617"/>
    </source>
</evidence>
<keyword evidence="2 9" id="KW-0378">Hydrolase</keyword>
<dbReference type="SUPFAM" id="SSF52540">
    <property type="entry name" value="P-loop containing nucleoside triphosphate hydrolases"/>
    <property type="match status" value="1"/>
</dbReference>
<dbReference type="InterPro" id="IPR027417">
    <property type="entry name" value="P-loop_NTPase"/>
</dbReference>
<dbReference type="PANTHER" id="PTHR11070:SF45">
    <property type="entry name" value="DNA 3'-5' HELICASE"/>
    <property type="match status" value="1"/>
</dbReference>
<evidence type="ECO:0000313" key="12">
    <source>
        <dbReference type="Proteomes" id="UP000678513"/>
    </source>
</evidence>
<comment type="catalytic activity">
    <reaction evidence="6">
        <text>Couples ATP hydrolysis with the unwinding of duplex DNA by translocating in the 3'-5' direction.</text>
        <dbReference type="EC" id="5.6.2.4"/>
    </reaction>
</comment>
<sequence>MAESMIIFPRQSSRLDGSLNQKVMAFLNKLATDDAAAGLHIERIHNAADPRARTGRVDLSYRALLFKLTGEKTAYVLHGVYPHDEAYEVAAKTRLSVNPVNGITDFVTADPAQPPRYEAPAQASVADGPRPLIDFSAEDLIVSLGIPPEVARTAVRLTTPETVRDYACTLPEWQGLALVMLAGGESITSVGEELKIFKADEAPANLDQAEAAFKQYEQSDLVSDQVLLDGFDKPAAQMGFAKLAGAEELRRVIMEGDFSAWRVFLHPQQRNWVNRDWRGSFRLGGGAGTGKTVVVVHRGRRLARQHPGAPVLLTTFNTNIAAELDRSLRSLDPELGRASRLGEPGAYVKGIDALASEVLRQAGPGIIDACAEVLGVGRSDLQRRTARSAWRDAVETAGQGLPERLRRDVFLQSEYEMVILPARITREEEYLRQPRPGRGVRLNRAARRAVWAVVSAYRAAALQDDTIDFAEAAMIAATHLERSGTRQAQHVLVDEGQDFKPCHWHLVRALVAPQDNDIFIVEDSHQRIYGNKVVLSHHGIQIRGRAAKLRLSYRTTAENLEFAVRILEGHTFTDSDGQEDSLDGYLSARTGPRPQVESCPSPAEELDFAARTLRSWLREDGVAPETLAILVRDTAGRARVVEGLAQHGIEVRPLDRGIPHPGAPVALTMHRAKGTEFAKILLFGLSTGSIPIRLDAYKYDTAEYEDAMLRERSLLYVAASRARDELVITYHGSPSELLPQSPAEVHKPQPLP</sequence>
<dbReference type="RefSeq" id="WP_212322076.1">
    <property type="nucleotide sequence ID" value="NZ_AP024463.1"/>
</dbReference>